<name>A0ABN1JZD8_9BURK</name>
<evidence type="ECO:0000313" key="1">
    <source>
        <dbReference type="EMBL" id="GAA0750139.1"/>
    </source>
</evidence>
<protein>
    <recommendedName>
        <fullName evidence="3">Formylmethanofuran dehydrogenase</fullName>
    </recommendedName>
</protein>
<comment type="caution">
    <text evidence="1">The sequence shown here is derived from an EMBL/GenBank/DDBJ whole genome shotgun (WGS) entry which is preliminary data.</text>
</comment>
<reference evidence="1 2" key="1">
    <citation type="journal article" date="2019" name="Int. J. Syst. Evol. Microbiol.">
        <title>The Global Catalogue of Microorganisms (GCM) 10K type strain sequencing project: providing services to taxonomists for standard genome sequencing and annotation.</title>
        <authorList>
            <consortium name="The Broad Institute Genomics Platform"/>
            <consortium name="The Broad Institute Genome Sequencing Center for Infectious Disease"/>
            <person name="Wu L."/>
            <person name="Ma J."/>
        </authorList>
    </citation>
    <scope>NUCLEOTIDE SEQUENCE [LARGE SCALE GENOMIC DNA]</scope>
    <source>
        <strain evidence="1 2">JCM 15503</strain>
    </source>
</reference>
<accession>A0ABN1JZD8</accession>
<dbReference type="Proteomes" id="UP001500279">
    <property type="component" value="Unassembled WGS sequence"/>
</dbReference>
<dbReference type="EMBL" id="BAAAEW010000011">
    <property type="protein sequence ID" value="GAA0750139.1"/>
    <property type="molecule type" value="Genomic_DNA"/>
</dbReference>
<sequence>MSALESSSSHAPAPWTCPFCPLLCDSFSVAGGEGAWVLEGSDCARARSGLSRFSPAGAPAVRAQIDGVDCETQAAIAAAARLLAASRQPLFGGLGTDAAGARALYPLACRTGAICDPAGGVSLMQSLRALQDRGAFTTTLAEVRTRADLIVCVGSMPSERYPEFLRRCGIGEDGAARLVLLQPAAGQAAAPAIAGLEIVQFEADLFDTVAMLAASVAGRSVASHAAAGALGKLAGELHLAKYAVLVYEAGQMPSQAALIIEAINRIVSTLNLKTRAAALPLGGGDGASTVNAVFTWLGGLPLRSRASPAGLEHEPLRFDAQRLLADGAVDALLWIASFGSEPGPPQTDLPRIVLGHPAFADAVRGSTTVFIPVATPGIGSAGHLFRMDGSVLMPLRALKADPLPAVADVLKRITQALQQPLGADT</sequence>
<organism evidence="1 2">
    <name type="scientific">Ideonella azotifigens</name>
    <dbReference type="NCBI Taxonomy" id="513160"/>
    <lineage>
        <taxon>Bacteria</taxon>
        <taxon>Pseudomonadati</taxon>
        <taxon>Pseudomonadota</taxon>
        <taxon>Betaproteobacteria</taxon>
        <taxon>Burkholderiales</taxon>
        <taxon>Sphaerotilaceae</taxon>
        <taxon>Ideonella</taxon>
    </lineage>
</organism>
<keyword evidence="2" id="KW-1185">Reference proteome</keyword>
<evidence type="ECO:0000313" key="2">
    <source>
        <dbReference type="Proteomes" id="UP001500279"/>
    </source>
</evidence>
<proteinExistence type="predicted"/>
<gene>
    <name evidence="1" type="ORF">GCM10009107_21460</name>
</gene>
<dbReference type="RefSeq" id="WP_231012085.1">
    <property type="nucleotide sequence ID" value="NZ_BAAAEW010000011.1"/>
</dbReference>
<evidence type="ECO:0008006" key="3">
    <source>
        <dbReference type="Google" id="ProtNLM"/>
    </source>
</evidence>